<protein>
    <submittedName>
        <fullName evidence="2">Uncharacterized protein</fullName>
    </submittedName>
</protein>
<evidence type="ECO:0000313" key="3">
    <source>
        <dbReference type="Proteomes" id="UP001139494"/>
    </source>
</evidence>
<evidence type="ECO:0000256" key="1">
    <source>
        <dbReference type="SAM" id="MobiDB-lite"/>
    </source>
</evidence>
<comment type="caution">
    <text evidence="2">The sequence shown here is derived from an EMBL/GenBank/DDBJ whole genome shotgun (WGS) entry which is preliminary data.</text>
</comment>
<reference evidence="2" key="1">
    <citation type="journal article" date="2023" name="Front. Microbiol.">
        <title>Genomic-based phylogenetic and metabolic analyses of the genus Natronomonas, and description of Natronomonas aquatica sp. nov.</title>
        <authorList>
            <person name="Garcia-Roldan A."/>
            <person name="Duran-Viseras A."/>
            <person name="de la Haba R.R."/>
            <person name="Corral P."/>
            <person name="Sanchez-Porro C."/>
            <person name="Ventosa A."/>
        </authorList>
    </citation>
    <scope>NUCLEOTIDE SEQUENCE</scope>
    <source>
        <strain evidence="2">F2-12</strain>
    </source>
</reference>
<feature type="compositionally biased region" description="Basic residues" evidence="1">
    <location>
        <begin position="14"/>
        <end position="23"/>
    </location>
</feature>
<feature type="compositionally biased region" description="Basic residues" evidence="1">
    <location>
        <begin position="31"/>
        <end position="43"/>
    </location>
</feature>
<feature type="region of interest" description="Disordered" evidence="1">
    <location>
        <begin position="1"/>
        <end position="43"/>
    </location>
</feature>
<dbReference type="EMBL" id="JAHLKM010000001">
    <property type="protein sequence ID" value="MCQ4332135.1"/>
    <property type="molecule type" value="Genomic_DNA"/>
</dbReference>
<dbReference type="AlphaFoldDB" id="A0A9R1CQK2"/>
<organism evidence="2 3">
    <name type="scientific">Natronomonas aquatica</name>
    <dbReference type="NCBI Taxonomy" id="2841590"/>
    <lineage>
        <taxon>Archaea</taxon>
        <taxon>Methanobacteriati</taxon>
        <taxon>Methanobacteriota</taxon>
        <taxon>Stenosarchaea group</taxon>
        <taxon>Halobacteria</taxon>
        <taxon>Halobacteriales</taxon>
        <taxon>Natronomonadaceae</taxon>
        <taxon>Natronomonas</taxon>
    </lineage>
</organism>
<evidence type="ECO:0000313" key="2">
    <source>
        <dbReference type="EMBL" id="MCQ4332135.1"/>
    </source>
</evidence>
<sequence length="43" mass="4934">MHDATEGGLLGALRPRHGRRTRRPGRDRLGRRTGRRNVRTTGR</sequence>
<accession>A0A9R1CQK2</accession>
<keyword evidence="3" id="KW-1185">Reference proteome</keyword>
<proteinExistence type="predicted"/>
<dbReference type="Proteomes" id="UP001139494">
    <property type="component" value="Unassembled WGS sequence"/>
</dbReference>
<gene>
    <name evidence="2" type="ORF">KM295_01260</name>
</gene>
<name>A0A9R1CQK2_9EURY</name>